<protein>
    <submittedName>
        <fullName evidence="1">Uncharacterized protein</fullName>
    </submittedName>
</protein>
<accession>X1FMN0</accession>
<evidence type="ECO:0000313" key="1">
    <source>
        <dbReference type="EMBL" id="GAH22003.1"/>
    </source>
</evidence>
<dbReference type="EMBL" id="BARU01003256">
    <property type="protein sequence ID" value="GAH22003.1"/>
    <property type="molecule type" value="Genomic_DNA"/>
</dbReference>
<name>X1FMN0_9ZZZZ</name>
<sequence>LGLNADIPTGPSKRKKAMGYPDIIFWYKDNPYYLECKTYNIENIETTQRSFYFSPSDEFKIIYDAPHFIISFEIYVAGEKENKHIYKCKHYKILSIESLSLDVKYEFNSNNKRMYSGKDGTIVLAEGEIK</sequence>
<proteinExistence type="predicted"/>
<organism evidence="1">
    <name type="scientific">marine sediment metagenome</name>
    <dbReference type="NCBI Taxonomy" id="412755"/>
    <lineage>
        <taxon>unclassified sequences</taxon>
        <taxon>metagenomes</taxon>
        <taxon>ecological metagenomes</taxon>
    </lineage>
</organism>
<comment type="caution">
    <text evidence="1">The sequence shown here is derived from an EMBL/GenBank/DDBJ whole genome shotgun (WGS) entry which is preliminary data.</text>
</comment>
<feature type="non-terminal residue" evidence="1">
    <location>
        <position position="1"/>
    </location>
</feature>
<gene>
    <name evidence="1" type="ORF">S03H2_07160</name>
</gene>
<dbReference type="AlphaFoldDB" id="X1FMN0"/>
<reference evidence="1" key="1">
    <citation type="journal article" date="2014" name="Front. Microbiol.">
        <title>High frequency of phylogenetically diverse reductive dehalogenase-homologous genes in deep subseafloor sedimentary metagenomes.</title>
        <authorList>
            <person name="Kawai M."/>
            <person name="Futagami T."/>
            <person name="Toyoda A."/>
            <person name="Takaki Y."/>
            <person name="Nishi S."/>
            <person name="Hori S."/>
            <person name="Arai W."/>
            <person name="Tsubouchi T."/>
            <person name="Morono Y."/>
            <person name="Uchiyama I."/>
            <person name="Ito T."/>
            <person name="Fujiyama A."/>
            <person name="Inagaki F."/>
            <person name="Takami H."/>
        </authorList>
    </citation>
    <scope>NUCLEOTIDE SEQUENCE</scope>
    <source>
        <strain evidence="1">Expedition CK06-06</strain>
    </source>
</reference>